<organism evidence="2 3">
    <name type="scientific">Miscanthus lutarioriparius</name>
    <dbReference type="NCBI Taxonomy" id="422564"/>
    <lineage>
        <taxon>Eukaryota</taxon>
        <taxon>Viridiplantae</taxon>
        <taxon>Streptophyta</taxon>
        <taxon>Embryophyta</taxon>
        <taxon>Tracheophyta</taxon>
        <taxon>Spermatophyta</taxon>
        <taxon>Magnoliopsida</taxon>
        <taxon>Liliopsida</taxon>
        <taxon>Poales</taxon>
        <taxon>Poaceae</taxon>
        <taxon>PACMAD clade</taxon>
        <taxon>Panicoideae</taxon>
        <taxon>Andropogonodae</taxon>
        <taxon>Andropogoneae</taxon>
        <taxon>Saccharinae</taxon>
        <taxon>Miscanthus</taxon>
    </lineage>
</organism>
<reference evidence="2" key="1">
    <citation type="submission" date="2020-10" db="EMBL/GenBank/DDBJ databases">
        <authorList>
            <person name="Han B."/>
            <person name="Lu T."/>
            <person name="Zhao Q."/>
            <person name="Huang X."/>
            <person name="Zhao Y."/>
        </authorList>
    </citation>
    <scope>NUCLEOTIDE SEQUENCE</scope>
</reference>
<keyword evidence="1" id="KW-0175">Coiled coil</keyword>
<evidence type="ECO:0000313" key="3">
    <source>
        <dbReference type="Proteomes" id="UP000604825"/>
    </source>
</evidence>
<dbReference type="OrthoDB" id="10255522at2759"/>
<dbReference type="EMBL" id="CAJGYO010000002">
    <property type="protein sequence ID" value="CAD6214926.1"/>
    <property type="molecule type" value="Genomic_DNA"/>
</dbReference>
<dbReference type="SUPFAM" id="SSF57997">
    <property type="entry name" value="Tropomyosin"/>
    <property type="match status" value="1"/>
</dbReference>
<name>A0A811MTR5_9POAL</name>
<dbReference type="Proteomes" id="UP000604825">
    <property type="component" value="Unassembled WGS sequence"/>
</dbReference>
<gene>
    <name evidence="2" type="ORF">NCGR_LOCUS10211</name>
</gene>
<dbReference type="AlphaFoldDB" id="A0A811MTR5"/>
<keyword evidence="3" id="KW-1185">Reference proteome</keyword>
<evidence type="ECO:0000256" key="1">
    <source>
        <dbReference type="SAM" id="Coils"/>
    </source>
</evidence>
<proteinExistence type="predicted"/>
<feature type="coiled-coil region" evidence="1">
    <location>
        <begin position="36"/>
        <end position="230"/>
    </location>
</feature>
<comment type="caution">
    <text evidence="2">The sequence shown here is derived from an EMBL/GenBank/DDBJ whole genome shotgun (WGS) entry which is preliminary data.</text>
</comment>
<sequence>METGDLIYSMFYLLQTESKLAENEAALSLMRENYEKRLLQQQAAQKKQSMKFQEQEVSLSGQLASATKTLTSLSEEFRKEKKLAEELRDEIQRLESSIRQAGIDKDMLKTKLEEKLGEISVLQEKISLLSQEIDDKEKHIRELCAALSSKEVDYQKLTAFTNETKRSLELANSRVQQLEEELNTTKNALASKISSIDSLNAKLETLNSEKEEADKKINELIQEYTDLKAASETKANHDSKLLSERDDEIKQLEEKLSVA</sequence>
<dbReference type="Gene3D" id="1.10.287.1490">
    <property type="match status" value="1"/>
</dbReference>
<accession>A0A811MTR5</accession>
<evidence type="ECO:0000313" key="2">
    <source>
        <dbReference type="EMBL" id="CAD6214926.1"/>
    </source>
</evidence>
<protein>
    <submittedName>
        <fullName evidence="2">Uncharacterized protein</fullName>
    </submittedName>
</protein>